<dbReference type="PANTHER" id="PTHR43777:SF1">
    <property type="entry name" value="MOLYBDENUM COFACTOR CYTIDYLYLTRANSFERASE"/>
    <property type="match status" value="1"/>
</dbReference>
<dbReference type="SUPFAM" id="SSF53448">
    <property type="entry name" value="Nucleotide-diphospho-sugar transferases"/>
    <property type="match status" value="1"/>
</dbReference>
<dbReference type="KEGG" id="goy:GLS_c04660"/>
<dbReference type="InterPro" id="IPR025877">
    <property type="entry name" value="MobA-like_NTP_Trfase"/>
</dbReference>
<dbReference type="Proteomes" id="UP000031656">
    <property type="component" value="Chromosome"/>
</dbReference>
<dbReference type="EMBL" id="CP004373">
    <property type="protein sequence ID" value="AHK70383.1"/>
    <property type="molecule type" value="Genomic_DNA"/>
</dbReference>
<dbReference type="AlphaFoldDB" id="A0A067Z1X1"/>
<evidence type="ECO:0000313" key="4">
    <source>
        <dbReference type="Proteomes" id="UP000031656"/>
    </source>
</evidence>
<name>A0A067Z1X1_GLUOY</name>
<dbReference type="GO" id="GO:0016779">
    <property type="term" value="F:nucleotidyltransferase activity"/>
    <property type="evidence" value="ECO:0007669"/>
    <property type="project" value="UniProtKB-ARBA"/>
</dbReference>
<organism evidence="3 4">
    <name type="scientific">Gluconobacter oxydans DSM 3504</name>
    <dbReference type="NCBI Taxonomy" id="1288313"/>
    <lineage>
        <taxon>Bacteria</taxon>
        <taxon>Pseudomonadati</taxon>
        <taxon>Pseudomonadota</taxon>
        <taxon>Alphaproteobacteria</taxon>
        <taxon>Acetobacterales</taxon>
        <taxon>Acetobacteraceae</taxon>
        <taxon>Gluconobacter</taxon>
    </lineage>
</organism>
<protein>
    <submittedName>
        <fullName evidence="3">Putative molybdopterin biosynthesis protein</fullName>
    </submittedName>
</protein>
<evidence type="ECO:0000313" key="3">
    <source>
        <dbReference type="EMBL" id="AHK70383.1"/>
    </source>
</evidence>
<dbReference type="HOGENOM" id="CLU_061980_2_0_5"/>
<dbReference type="Pfam" id="PF12804">
    <property type="entry name" value="NTP_transf_3"/>
    <property type="match status" value="1"/>
</dbReference>
<feature type="domain" description="MobA-like NTP transferase" evidence="2">
    <location>
        <begin position="6"/>
        <end position="164"/>
    </location>
</feature>
<accession>A0A067Z1X1</accession>
<gene>
    <name evidence="3" type="ORF">GLS_c04660</name>
</gene>
<dbReference type="InterPro" id="IPR029044">
    <property type="entry name" value="Nucleotide-diphossugar_trans"/>
</dbReference>
<dbReference type="GeneID" id="56904712"/>
<evidence type="ECO:0000256" key="1">
    <source>
        <dbReference type="ARBA" id="ARBA00022842"/>
    </source>
</evidence>
<sequence>MKRHSALLLAAGGSTRLGRPKQLLSIGGVPLVRYVARLLLATRPEHLVVVTGGAEAAIRQALAGLDVVLVQNENWQTGMASSLRCGHQALAESSLPLLITGTDQPCLTERHLRTLLEQDADGKDVITSYGEDGRGIPALLSPATQQRIQGLQGDTGLRQLWKNTQTAPICVCAPELGFDIDTPEQLDAAVRAGWIDRE</sequence>
<dbReference type="CDD" id="cd04182">
    <property type="entry name" value="GT_2_like_f"/>
    <property type="match status" value="1"/>
</dbReference>
<reference evidence="3 4" key="1">
    <citation type="journal article" date="2015" name="Appl. Microbiol. Biotechnol.">
        <title>The consequence of an additional NADH dehydrogenase paralog on the growth of Gluconobacter oxydans DSM3504.</title>
        <authorList>
            <person name="Kostner D."/>
            <person name="Luchterhand B."/>
            <person name="Junker A."/>
            <person name="Volland S."/>
            <person name="Daniel R."/>
            <person name="Buchs J."/>
            <person name="Liebl W."/>
            <person name="Ehrenreich A."/>
        </authorList>
    </citation>
    <scope>NUCLEOTIDE SEQUENCE [LARGE SCALE GENOMIC DNA]</scope>
    <source>
        <strain evidence="3">DSM 3504</strain>
    </source>
</reference>
<evidence type="ECO:0000259" key="2">
    <source>
        <dbReference type="Pfam" id="PF12804"/>
    </source>
</evidence>
<dbReference type="PANTHER" id="PTHR43777">
    <property type="entry name" value="MOLYBDENUM COFACTOR CYTIDYLYLTRANSFERASE"/>
    <property type="match status" value="1"/>
</dbReference>
<dbReference type="Gene3D" id="3.90.550.10">
    <property type="entry name" value="Spore Coat Polysaccharide Biosynthesis Protein SpsA, Chain A"/>
    <property type="match status" value="1"/>
</dbReference>
<keyword evidence="1" id="KW-0460">Magnesium</keyword>
<dbReference type="RefSeq" id="WP_041110919.1">
    <property type="nucleotide sequence ID" value="NZ_CP004373.1"/>
</dbReference>
<proteinExistence type="predicted"/>